<reference evidence="4 5" key="1">
    <citation type="submission" date="2015-10" db="EMBL/GenBank/DDBJ databases">
        <title>Metagenome-Assembled Genomes uncover a global brackish microbiome.</title>
        <authorList>
            <person name="Hugerth L.W."/>
            <person name="Larsson J."/>
            <person name="Alneberg J."/>
            <person name="Lindh M.V."/>
            <person name="Legrand C."/>
            <person name="Pinhassi J."/>
            <person name="Andersson A.F."/>
        </authorList>
    </citation>
    <scope>NUCLEOTIDE SEQUENCE [LARGE SCALE GENOMIC DNA]</scope>
    <source>
        <strain evidence="4">BACL9 MAG-120924-bin69</strain>
    </source>
</reference>
<evidence type="ECO:0000313" key="4">
    <source>
        <dbReference type="EMBL" id="KRP34303.1"/>
    </source>
</evidence>
<dbReference type="PANTHER" id="PTHR43156">
    <property type="entry name" value="STAGE II SPORULATION PROTEIN E-RELATED"/>
    <property type="match status" value="1"/>
</dbReference>
<organism evidence="4 5">
    <name type="scientific">Verrucomicrobia subdivision 6 bacterium BACL9 MAG-120924-bin69</name>
    <dbReference type="NCBI Taxonomy" id="1655635"/>
    <lineage>
        <taxon>Bacteria</taxon>
        <taxon>Pseudomonadati</taxon>
        <taxon>Verrucomicrobiota</taxon>
        <taxon>Verrucomicrobiia</taxon>
        <taxon>Verrucomicrobiales</taxon>
        <taxon>Verrucomicrobia subdivision 6</taxon>
    </lineage>
</organism>
<proteinExistence type="predicted"/>
<protein>
    <recommendedName>
        <fullName evidence="6">PPM-type phosphatase domain-containing protein</fullName>
    </recommendedName>
</protein>
<dbReference type="SUPFAM" id="SSF55781">
    <property type="entry name" value="GAF domain-like"/>
    <property type="match status" value="1"/>
</dbReference>
<evidence type="ECO:0000313" key="5">
    <source>
        <dbReference type="Proteomes" id="UP000051220"/>
    </source>
</evidence>
<evidence type="ECO:0008006" key="6">
    <source>
        <dbReference type="Google" id="ProtNLM"/>
    </source>
</evidence>
<keyword evidence="1" id="KW-0378">Hydrolase</keyword>
<accession>A0A0R2XE09</accession>
<evidence type="ECO:0000259" key="3">
    <source>
        <dbReference type="SMART" id="SM00331"/>
    </source>
</evidence>
<feature type="domain" description="PPM-type phosphatase" evidence="3">
    <location>
        <begin position="205"/>
        <end position="421"/>
    </location>
</feature>
<gene>
    <name evidence="4" type="ORF">ABS33_01170</name>
</gene>
<dbReference type="InterPro" id="IPR052016">
    <property type="entry name" value="Bact_Sigma-Reg"/>
</dbReference>
<dbReference type="PANTHER" id="PTHR43156:SF2">
    <property type="entry name" value="STAGE II SPORULATION PROTEIN E"/>
    <property type="match status" value="1"/>
</dbReference>
<dbReference type="Proteomes" id="UP000051220">
    <property type="component" value="Unassembled WGS sequence"/>
</dbReference>
<evidence type="ECO:0000256" key="1">
    <source>
        <dbReference type="ARBA" id="ARBA00022801"/>
    </source>
</evidence>
<name>A0A0R2XE09_9BACT</name>
<dbReference type="GO" id="GO:0016791">
    <property type="term" value="F:phosphatase activity"/>
    <property type="evidence" value="ECO:0007669"/>
    <property type="project" value="TreeGrafter"/>
</dbReference>
<dbReference type="SMART" id="SM00065">
    <property type="entry name" value="GAF"/>
    <property type="match status" value="1"/>
</dbReference>
<dbReference type="SMART" id="SM00331">
    <property type="entry name" value="PP2C_SIG"/>
    <property type="match status" value="1"/>
</dbReference>
<dbReference type="EMBL" id="LIDN01000021">
    <property type="protein sequence ID" value="KRP34303.1"/>
    <property type="molecule type" value="Genomic_DNA"/>
</dbReference>
<dbReference type="AlphaFoldDB" id="A0A0R2XE09"/>
<dbReference type="Pfam" id="PF07228">
    <property type="entry name" value="SpoIIE"/>
    <property type="match status" value="1"/>
</dbReference>
<feature type="domain" description="GAF" evidence="2">
    <location>
        <begin position="26"/>
        <end position="175"/>
    </location>
</feature>
<comment type="caution">
    <text evidence="4">The sequence shown here is derived from an EMBL/GenBank/DDBJ whole genome shotgun (WGS) entry which is preliminary data.</text>
</comment>
<dbReference type="InterPro" id="IPR029016">
    <property type="entry name" value="GAF-like_dom_sf"/>
</dbReference>
<dbReference type="Gene3D" id="3.60.40.10">
    <property type="entry name" value="PPM-type phosphatase domain"/>
    <property type="match status" value="1"/>
</dbReference>
<dbReference type="InterPro" id="IPR001932">
    <property type="entry name" value="PPM-type_phosphatase-like_dom"/>
</dbReference>
<dbReference type="InterPro" id="IPR036457">
    <property type="entry name" value="PPM-type-like_dom_sf"/>
</dbReference>
<dbReference type="SUPFAM" id="SSF81606">
    <property type="entry name" value="PP2C-like"/>
    <property type="match status" value="1"/>
</dbReference>
<sequence>MSRSSEQELDYGPLFRLAGEMGREADLSGLLVMILEKSRTWIQAEACSIFLEDENTGELVIHSAHGDSAPQLGTLRVPQGEGIVGSAMKERKVVRVDDVSQDARFYAKADEKTGWKTKALLAAPLLEGGECVGVIEFLNPIGRAAFSGRDETMVEYFAGLVAAALVRIRAHEAALERAAVQRDLDLARELQGGLLPKVFPTRLEAPGIELFARLEPAKEVSGDLYDFFPIEAGKMCFVVGDVSGKGIAAGIFMAVTRTLIRAIAIPGRGPVEIMDRVNAQLAKENPASLFVTMILGIVDTETGRMVYGQGGHNPPIRVTGKGKGVYEPPGGMPLGVFEEAKFGQRELELAPGESLLVYTDGVTEAMNEAKDLFGEDRLEQAVTGVAGFSAEKIAERVIERVEGFVLEAERSDDITLLVIQRRG</sequence>
<dbReference type="Pfam" id="PF01590">
    <property type="entry name" value="GAF"/>
    <property type="match status" value="1"/>
</dbReference>
<dbReference type="InterPro" id="IPR003018">
    <property type="entry name" value="GAF"/>
</dbReference>
<evidence type="ECO:0000259" key="2">
    <source>
        <dbReference type="SMART" id="SM00065"/>
    </source>
</evidence>
<dbReference type="Gene3D" id="3.30.450.40">
    <property type="match status" value="1"/>
</dbReference>